<comment type="caution">
    <text evidence="1">The sequence shown here is derived from an EMBL/GenBank/DDBJ whole genome shotgun (WGS) entry which is preliminary data.</text>
</comment>
<dbReference type="AlphaFoldDB" id="A0A2W5V868"/>
<proteinExistence type="predicted"/>
<dbReference type="EMBL" id="QFQP01000013">
    <property type="protein sequence ID" value="PZR12044.1"/>
    <property type="molecule type" value="Genomic_DNA"/>
</dbReference>
<dbReference type="Gene3D" id="3.40.720.10">
    <property type="entry name" value="Alkaline Phosphatase, subunit A"/>
    <property type="match status" value="1"/>
</dbReference>
<dbReference type="SUPFAM" id="SSF53649">
    <property type="entry name" value="Alkaline phosphatase-like"/>
    <property type="match status" value="1"/>
</dbReference>
<accession>A0A2W5V868</accession>
<dbReference type="InterPro" id="IPR017850">
    <property type="entry name" value="Alkaline_phosphatase_core_sf"/>
</dbReference>
<gene>
    <name evidence="1" type="ORF">DI536_17145</name>
</gene>
<reference evidence="1 2" key="1">
    <citation type="submission" date="2017-08" db="EMBL/GenBank/DDBJ databases">
        <title>Infants hospitalized years apart are colonized by the same room-sourced microbial strains.</title>
        <authorList>
            <person name="Brooks B."/>
            <person name="Olm M.R."/>
            <person name="Firek B.A."/>
            <person name="Baker R."/>
            <person name="Thomas B.C."/>
            <person name="Morowitz M.J."/>
            <person name="Banfield J.F."/>
        </authorList>
    </citation>
    <scope>NUCLEOTIDE SEQUENCE [LARGE SCALE GENOMIC DNA]</scope>
    <source>
        <strain evidence="1">S2_003_000_R2_14</strain>
    </source>
</reference>
<name>A0A2W5V868_9BACT</name>
<sequence length="349" mass="38658">MNALLLALLVAQVHAQNVVVVTIDGLRPREVFTGGERALMRGVESEDGLVEKYWRDDVNARREVLMPFLWTTLAREGQVFGNAALGSPMRVTNDFRCSYPGYAELFTGFADARITGNGFGENPNVTVFEWLNQQPGFEGEVQAFATWQTFDRILNTRRSGLDVRAGLEPPFANDVQSPTRATIDALFRTTTPLFGGNALDALTFTALRESLRTTRPRVLLLGLGEVDEWMHAGRYDLALEATRRSDAILAELWRTLMSMEEYRGTTTLIVTTDHGRGLGRKDWRHHGEDVRGADEVWFAVMGPGIAPLGERLDAGLTTQAQVAATIAQSIGFDWNAEQPRAAKPLPLLP</sequence>
<protein>
    <submittedName>
        <fullName evidence="1">AP protein</fullName>
    </submittedName>
</protein>
<evidence type="ECO:0000313" key="1">
    <source>
        <dbReference type="EMBL" id="PZR12044.1"/>
    </source>
</evidence>
<organism evidence="1 2">
    <name type="scientific">Archangium gephyra</name>
    <dbReference type="NCBI Taxonomy" id="48"/>
    <lineage>
        <taxon>Bacteria</taxon>
        <taxon>Pseudomonadati</taxon>
        <taxon>Myxococcota</taxon>
        <taxon>Myxococcia</taxon>
        <taxon>Myxococcales</taxon>
        <taxon>Cystobacterineae</taxon>
        <taxon>Archangiaceae</taxon>
        <taxon>Archangium</taxon>
    </lineage>
</organism>
<evidence type="ECO:0000313" key="2">
    <source>
        <dbReference type="Proteomes" id="UP000249061"/>
    </source>
</evidence>
<dbReference type="Proteomes" id="UP000249061">
    <property type="component" value="Unassembled WGS sequence"/>
</dbReference>